<dbReference type="GO" id="GO:0003964">
    <property type="term" value="F:RNA-directed DNA polymerase activity"/>
    <property type="evidence" value="ECO:0007669"/>
    <property type="project" value="UniProtKB-EC"/>
</dbReference>
<organism evidence="3 4">
    <name type="scientific">Anopheles epiroticus</name>
    <dbReference type="NCBI Taxonomy" id="199890"/>
    <lineage>
        <taxon>Eukaryota</taxon>
        <taxon>Metazoa</taxon>
        <taxon>Ecdysozoa</taxon>
        <taxon>Arthropoda</taxon>
        <taxon>Hexapoda</taxon>
        <taxon>Insecta</taxon>
        <taxon>Pterygota</taxon>
        <taxon>Neoptera</taxon>
        <taxon>Endopterygota</taxon>
        <taxon>Diptera</taxon>
        <taxon>Nematocera</taxon>
        <taxon>Culicoidea</taxon>
        <taxon>Culicidae</taxon>
        <taxon>Anophelinae</taxon>
        <taxon>Anopheles</taxon>
    </lineage>
</organism>
<dbReference type="PANTHER" id="PTHR37984:SF5">
    <property type="entry name" value="PROTEIN NYNRIN-LIKE"/>
    <property type="match status" value="1"/>
</dbReference>
<protein>
    <recommendedName>
        <fullName evidence="1">RNA-directed DNA polymerase</fullName>
        <ecNumber evidence="1">2.7.7.49</ecNumber>
    </recommendedName>
</protein>
<dbReference type="FunFam" id="1.10.340.70:FF:000004">
    <property type="entry name" value="Retrovirus-related Pol polyprotein from transposon 297-like Protein"/>
    <property type="match status" value="1"/>
</dbReference>
<evidence type="ECO:0000313" key="3">
    <source>
        <dbReference type="EnsemblMetazoa" id="AEPI011373-PA"/>
    </source>
</evidence>
<reference evidence="4" key="1">
    <citation type="submission" date="2013-03" db="EMBL/GenBank/DDBJ databases">
        <title>The Genome Sequence of Anopheles epiroticus epiroticus2.</title>
        <authorList>
            <consortium name="The Broad Institute Genomics Platform"/>
            <person name="Neafsey D.E."/>
            <person name="Howell P."/>
            <person name="Walker B."/>
            <person name="Young S.K."/>
            <person name="Zeng Q."/>
            <person name="Gargeya S."/>
            <person name="Fitzgerald M."/>
            <person name="Haas B."/>
            <person name="Abouelleil A."/>
            <person name="Allen A.W."/>
            <person name="Alvarado L."/>
            <person name="Arachchi H.M."/>
            <person name="Berlin A.M."/>
            <person name="Chapman S.B."/>
            <person name="Gainer-Dewar J."/>
            <person name="Goldberg J."/>
            <person name="Griggs A."/>
            <person name="Gujja S."/>
            <person name="Hansen M."/>
            <person name="Howarth C."/>
            <person name="Imamovic A."/>
            <person name="Ireland A."/>
            <person name="Larimer J."/>
            <person name="McCowan C."/>
            <person name="Murphy C."/>
            <person name="Pearson M."/>
            <person name="Poon T.W."/>
            <person name="Priest M."/>
            <person name="Roberts A."/>
            <person name="Saif S."/>
            <person name="Shea T."/>
            <person name="Sisk P."/>
            <person name="Sykes S."/>
            <person name="Wortman J."/>
            <person name="Nusbaum C."/>
            <person name="Birren B."/>
        </authorList>
    </citation>
    <scope>NUCLEOTIDE SEQUENCE [LARGE SCALE GENOMIC DNA]</scope>
    <source>
        <strain evidence="4">Epiroticus2</strain>
    </source>
</reference>
<feature type="domain" description="Integrase zinc-binding" evidence="2">
    <location>
        <begin position="107"/>
        <end position="159"/>
    </location>
</feature>
<dbReference type="AlphaFoldDB" id="A0A182PWN6"/>
<sequence>MDHFDYEFEHVSGKENIADAASRIGEKRDDPQFGYFKETHELCLVDIDTGYIKVWEEHLKDEELQTVMKWLDNKKKWPSEISKFQPFQAEMYVQGGALMKQEKLVLPTILRKRALGVAHRSHPGMSTMKNFLRQGLWWPGMDREVESFVRSCPECQLVKM</sequence>
<accession>A0A182PWN6</accession>
<dbReference type="VEuPathDB" id="VectorBase:AEPI011373"/>
<dbReference type="InterPro" id="IPR050951">
    <property type="entry name" value="Retrovirus_Pol_polyprotein"/>
</dbReference>
<evidence type="ECO:0000259" key="2">
    <source>
        <dbReference type="Pfam" id="PF17921"/>
    </source>
</evidence>
<proteinExistence type="predicted"/>
<dbReference type="Pfam" id="PF17921">
    <property type="entry name" value="Integrase_H2C2"/>
    <property type="match status" value="1"/>
</dbReference>
<dbReference type="InterPro" id="IPR041588">
    <property type="entry name" value="Integrase_H2C2"/>
</dbReference>
<dbReference type="EC" id="2.7.7.49" evidence="1"/>
<dbReference type="Proteomes" id="UP000075885">
    <property type="component" value="Unassembled WGS sequence"/>
</dbReference>
<keyword evidence="4" id="KW-1185">Reference proteome</keyword>
<dbReference type="STRING" id="199890.A0A182PWN6"/>
<dbReference type="PANTHER" id="PTHR37984">
    <property type="entry name" value="PROTEIN CBG26694"/>
    <property type="match status" value="1"/>
</dbReference>
<reference evidence="3" key="2">
    <citation type="submission" date="2020-05" db="UniProtKB">
        <authorList>
            <consortium name="EnsemblMetazoa"/>
        </authorList>
    </citation>
    <scope>IDENTIFICATION</scope>
    <source>
        <strain evidence="3">Epiroticus2</strain>
    </source>
</reference>
<evidence type="ECO:0000256" key="1">
    <source>
        <dbReference type="ARBA" id="ARBA00012493"/>
    </source>
</evidence>
<dbReference type="EnsemblMetazoa" id="AEPI011373-RA">
    <property type="protein sequence ID" value="AEPI011373-PA"/>
    <property type="gene ID" value="AEPI011373"/>
</dbReference>
<dbReference type="Gene3D" id="1.10.340.70">
    <property type="match status" value="1"/>
</dbReference>
<name>A0A182PWN6_9DIPT</name>
<evidence type="ECO:0000313" key="4">
    <source>
        <dbReference type="Proteomes" id="UP000075885"/>
    </source>
</evidence>